<dbReference type="InterPro" id="IPR036259">
    <property type="entry name" value="MFS_trans_sf"/>
</dbReference>
<evidence type="ECO:0000259" key="6">
    <source>
        <dbReference type="PROSITE" id="PS50850"/>
    </source>
</evidence>
<keyword evidence="2 5" id="KW-0812">Transmembrane</keyword>
<dbReference type="PANTHER" id="PTHR23507:SF1">
    <property type="entry name" value="FI18259P1-RELATED"/>
    <property type="match status" value="1"/>
</dbReference>
<feature type="transmembrane region" description="Helical" evidence="5">
    <location>
        <begin position="400"/>
        <end position="418"/>
    </location>
</feature>
<evidence type="ECO:0000256" key="5">
    <source>
        <dbReference type="SAM" id="Phobius"/>
    </source>
</evidence>
<feature type="transmembrane region" description="Helical" evidence="5">
    <location>
        <begin position="249"/>
        <end position="269"/>
    </location>
</feature>
<dbReference type="InterPro" id="IPR011701">
    <property type="entry name" value="MFS"/>
</dbReference>
<evidence type="ECO:0000313" key="8">
    <source>
        <dbReference type="Proteomes" id="UP000054516"/>
    </source>
</evidence>
<dbReference type="EMBL" id="DF977455">
    <property type="protein sequence ID" value="GAP85372.1"/>
    <property type="molecule type" value="Genomic_DNA"/>
</dbReference>
<comment type="subcellular location">
    <subcellularLocation>
        <location evidence="1">Membrane</location>
        <topology evidence="1">Multi-pass membrane protein</topology>
    </subcellularLocation>
</comment>
<dbReference type="AlphaFoldDB" id="A0A1W2TBU1"/>
<dbReference type="OMA" id="PAIAGWM"/>
<proteinExistence type="predicted"/>
<keyword evidence="4 5" id="KW-0472">Membrane</keyword>
<dbReference type="CDD" id="cd06174">
    <property type="entry name" value="MFS"/>
    <property type="match status" value="1"/>
</dbReference>
<keyword evidence="3 5" id="KW-1133">Transmembrane helix</keyword>
<accession>A0A1W2TBU1</accession>
<feature type="domain" description="Major facilitator superfamily (MFS) profile" evidence="6">
    <location>
        <begin position="62"/>
        <end position="519"/>
    </location>
</feature>
<feature type="transmembrane region" description="Helical" evidence="5">
    <location>
        <begin position="424"/>
        <end position="445"/>
    </location>
</feature>
<evidence type="ECO:0000256" key="4">
    <source>
        <dbReference type="ARBA" id="ARBA00023136"/>
    </source>
</evidence>
<feature type="transmembrane region" description="Helical" evidence="5">
    <location>
        <begin position="358"/>
        <end position="380"/>
    </location>
</feature>
<dbReference type="Gene3D" id="1.20.1250.20">
    <property type="entry name" value="MFS general substrate transporter like domains"/>
    <property type="match status" value="2"/>
</dbReference>
<dbReference type="GO" id="GO:0022857">
    <property type="term" value="F:transmembrane transporter activity"/>
    <property type="evidence" value="ECO:0007669"/>
    <property type="project" value="InterPro"/>
</dbReference>
<dbReference type="GO" id="GO:0016020">
    <property type="term" value="C:membrane"/>
    <property type="evidence" value="ECO:0007669"/>
    <property type="project" value="UniProtKB-SubCell"/>
</dbReference>
<feature type="transmembrane region" description="Helical" evidence="5">
    <location>
        <begin position="120"/>
        <end position="142"/>
    </location>
</feature>
<dbReference type="OrthoDB" id="3026777at2759"/>
<protein>
    <submittedName>
        <fullName evidence="7">Putative major facilitator superfamily transporter</fullName>
    </submittedName>
</protein>
<dbReference type="SUPFAM" id="SSF103473">
    <property type="entry name" value="MFS general substrate transporter"/>
    <property type="match status" value="1"/>
</dbReference>
<sequence length="531" mass="56966">MAHDEERRRDDSLDEAAELASLLPDSPRSPRHRLRGENFSISSIASSISSLHLSGPTKTASVTHILYFITFIASYSGGFIELPMTRLVEDLICHDYYDVASSTQPIDESLCKEDSIQKHLAYLLAVQSTLYSIVAFAAAFPWGLAADKIGRKPIVAVAMTGLLVSALIELAVVYWSNVFPITAIWASAAGQLLGGGNGVLIAVVLSMIADATNEEDRAIAFLRTHVASLCGNLLSPSLAGFVMEKAGPWVPPLIGIGLFFLGGVALFFLPETRAAKADPSQEPDELGAPGSSSTGSGVSQIFGQFLDSLSILKSWSLILLLVTALASMPIMDSTLQFLNQFVSKRYQIKIARTGYVQTTYGVASIIMTLVILPRISAILVDPATPARYRARNEQHRDLSLARWSYAMLFLGALTLGLSPTLAGFVFGLLLMAVGSGSGSLSKSLMSIYVDPAHRSRLFSLVGMVELLGSVFSQPLLAGLFAVGLRWHDGAWIGLPYLGLAALIALSGSLLLFVRIPRNSGYAPLSRSREDA</sequence>
<evidence type="ECO:0000256" key="1">
    <source>
        <dbReference type="ARBA" id="ARBA00004141"/>
    </source>
</evidence>
<dbReference type="Pfam" id="PF07690">
    <property type="entry name" value="MFS_1"/>
    <property type="match status" value="1"/>
</dbReference>
<feature type="transmembrane region" description="Helical" evidence="5">
    <location>
        <begin position="490"/>
        <end position="513"/>
    </location>
</feature>
<feature type="transmembrane region" description="Helical" evidence="5">
    <location>
        <begin position="457"/>
        <end position="484"/>
    </location>
</feature>
<reference evidence="7" key="1">
    <citation type="submission" date="2016-03" db="EMBL/GenBank/DDBJ databases">
        <title>Draft genome sequence of Rosellinia necatrix.</title>
        <authorList>
            <person name="Kanematsu S."/>
        </authorList>
    </citation>
    <scope>NUCLEOTIDE SEQUENCE [LARGE SCALE GENOMIC DNA]</scope>
    <source>
        <strain evidence="7">W97</strain>
    </source>
</reference>
<feature type="transmembrane region" description="Helical" evidence="5">
    <location>
        <begin position="317"/>
        <end position="338"/>
    </location>
</feature>
<evidence type="ECO:0000256" key="3">
    <source>
        <dbReference type="ARBA" id="ARBA00022989"/>
    </source>
</evidence>
<organism evidence="7">
    <name type="scientific">Rosellinia necatrix</name>
    <name type="common">White root-rot fungus</name>
    <dbReference type="NCBI Taxonomy" id="77044"/>
    <lineage>
        <taxon>Eukaryota</taxon>
        <taxon>Fungi</taxon>
        <taxon>Dikarya</taxon>
        <taxon>Ascomycota</taxon>
        <taxon>Pezizomycotina</taxon>
        <taxon>Sordariomycetes</taxon>
        <taxon>Xylariomycetidae</taxon>
        <taxon>Xylariales</taxon>
        <taxon>Xylariaceae</taxon>
        <taxon>Rosellinia</taxon>
    </lineage>
</organism>
<dbReference type="Proteomes" id="UP000054516">
    <property type="component" value="Unassembled WGS sequence"/>
</dbReference>
<keyword evidence="8" id="KW-1185">Reference proteome</keyword>
<dbReference type="PROSITE" id="PS50850">
    <property type="entry name" value="MFS"/>
    <property type="match status" value="1"/>
</dbReference>
<dbReference type="PANTHER" id="PTHR23507">
    <property type="entry name" value="ZGC:174356"/>
    <property type="match status" value="1"/>
</dbReference>
<gene>
    <name evidence="7" type="ORF">SAMD00023353_1001410</name>
</gene>
<evidence type="ECO:0000256" key="2">
    <source>
        <dbReference type="ARBA" id="ARBA00022692"/>
    </source>
</evidence>
<feature type="transmembrane region" description="Helical" evidence="5">
    <location>
        <begin position="154"/>
        <end position="176"/>
    </location>
</feature>
<feature type="transmembrane region" description="Helical" evidence="5">
    <location>
        <begin position="182"/>
        <end position="208"/>
    </location>
</feature>
<dbReference type="InterPro" id="IPR020846">
    <property type="entry name" value="MFS_dom"/>
</dbReference>
<feature type="transmembrane region" description="Helical" evidence="5">
    <location>
        <begin position="220"/>
        <end position="243"/>
    </location>
</feature>
<evidence type="ECO:0000313" key="7">
    <source>
        <dbReference type="EMBL" id="GAP85372.1"/>
    </source>
</evidence>
<name>A0A1W2TBU1_ROSNE</name>